<feature type="domain" description="Alpha/beta hydrolase fold-5" evidence="2">
    <location>
        <begin position="63"/>
        <end position="224"/>
    </location>
</feature>
<evidence type="ECO:0000313" key="4">
    <source>
        <dbReference type="Proteomes" id="UP001429357"/>
    </source>
</evidence>
<name>A0ABV0F4K9_9ENTE</name>
<protein>
    <recommendedName>
        <fullName evidence="2">Alpha/beta hydrolase fold-5 domain-containing protein</fullName>
    </recommendedName>
</protein>
<evidence type="ECO:0000313" key="3">
    <source>
        <dbReference type="EMBL" id="MEO1782985.1"/>
    </source>
</evidence>
<sequence length="242" mass="26249">MKRWHKIILSIVIALMVLLIGSVGYLKFSAYPPSQEAEAASQMSQQNSEYLLFEAPKESDLNLIFYPGALVEPASYSIWASQVAEAGVDVYIVKMPLNMAFFGANRAAKIVAEAPEETYLLGGHSLGGVVASRFAASQDGIAGMIYLASYPDEKGDLAQTELPVLSLSASQDGLVEAKDLADTKQYLPKDATFELIEGGNHAGFGSYGVQKKDGEATISNEDQQKEISKRMVAWLQTENFLP</sequence>
<accession>A0ABV0F4K9</accession>
<keyword evidence="1" id="KW-0472">Membrane</keyword>
<dbReference type="InterPro" id="IPR029058">
    <property type="entry name" value="AB_hydrolase_fold"/>
</dbReference>
<dbReference type="Pfam" id="PF12695">
    <property type="entry name" value="Abhydrolase_5"/>
    <property type="match status" value="1"/>
</dbReference>
<dbReference type="Proteomes" id="UP001429357">
    <property type="component" value="Unassembled WGS sequence"/>
</dbReference>
<reference evidence="4" key="1">
    <citation type="submission" date="2016-06" db="EMBL/GenBank/DDBJ databases">
        <title>Four novel species of enterococci isolated from chicken manure.</title>
        <authorList>
            <person name="Van Tyne D."/>
        </authorList>
    </citation>
    <scope>NUCLEOTIDE SEQUENCE [LARGE SCALE GENOMIC DNA]</scope>
    <source>
        <strain evidence="4">JM9A</strain>
    </source>
</reference>
<evidence type="ECO:0000256" key="1">
    <source>
        <dbReference type="SAM" id="Phobius"/>
    </source>
</evidence>
<comment type="caution">
    <text evidence="3">The sequence shown here is derived from an EMBL/GenBank/DDBJ whole genome shotgun (WGS) entry which is preliminary data.</text>
</comment>
<dbReference type="InterPro" id="IPR029059">
    <property type="entry name" value="AB_hydrolase_5"/>
</dbReference>
<proteinExistence type="predicted"/>
<dbReference type="EMBL" id="MAEI02000001">
    <property type="protein sequence ID" value="MEO1782985.1"/>
    <property type="molecule type" value="Genomic_DNA"/>
</dbReference>
<gene>
    <name evidence="3" type="ORF">BAU18_002603</name>
</gene>
<keyword evidence="4" id="KW-1185">Reference proteome</keyword>
<evidence type="ECO:0000259" key="2">
    <source>
        <dbReference type="Pfam" id="PF12695"/>
    </source>
</evidence>
<reference evidence="3 4" key="2">
    <citation type="submission" date="2024-02" db="EMBL/GenBank/DDBJ databases">
        <title>The Genome Sequence of Enterococcus diestrammenae JM9A.</title>
        <authorList>
            <person name="Earl A."/>
            <person name="Manson A."/>
            <person name="Gilmore M."/>
            <person name="Sanders J."/>
            <person name="Shea T."/>
            <person name="Howe W."/>
            <person name="Livny J."/>
            <person name="Cuomo C."/>
            <person name="Neafsey D."/>
            <person name="Birren B."/>
        </authorList>
    </citation>
    <scope>NUCLEOTIDE SEQUENCE [LARGE SCALE GENOMIC DNA]</scope>
    <source>
        <strain evidence="3 4">JM9A</strain>
    </source>
</reference>
<dbReference type="Gene3D" id="3.40.50.1820">
    <property type="entry name" value="alpha/beta hydrolase"/>
    <property type="match status" value="1"/>
</dbReference>
<keyword evidence="1" id="KW-0812">Transmembrane</keyword>
<dbReference type="SUPFAM" id="SSF53474">
    <property type="entry name" value="alpha/beta-Hydrolases"/>
    <property type="match status" value="1"/>
</dbReference>
<keyword evidence="1" id="KW-1133">Transmembrane helix</keyword>
<organism evidence="3 4">
    <name type="scientific">Enterococcus diestrammenae</name>
    <dbReference type="NCBI Taxonomy" id="1155073"/>
    <lineage>
        <taxon>Bacteria</taxon>
        <taxon>Bacillati</taxon>
        <taxon>Bacillota</taxon>
        <taxon>Bacilli</taxon>
        <taxon>Lactobacillales</taxon>
        <taxon>Enterococcaceae</taxon>
        <taxon>Enterococcus</taxon>
    </lineage>
</organism>
<dbReference type="RefSeq" id="WP_161870410.1">
    <property type="nucleotide sequence ID" value="NZ_MAEI02000001.1"/>
</dbReference>
<feature type="transmembrane region" description="Helical" evidence="1">
    <location>
        <begin position="7"/>
        <end position="26"/>
    </location>
</feature>